<name>A0A7U4QMI3_DESA2</name>
<dbReference type="PANTHER" id="PTHR43278:SF2">
    <property type="entry name" value="IRON-SULFUR FLAVOPROTEIN"/>
    <property type="match status" value="1"/>
</dbReference>
<evidence type="ECO:0000256" key="2">
    <source>
        <dbReference type="ARBA" id="ARBA00022643"/>
    </source>
</evidence>
<dbReference type="OrthoDB" id="9805976at2"/>
<dbReference type="SUPFAM" id="SSF52218">
    <property type="entry name" value="Flavoproteins"/>
    <property type="match status" value="1"/>
</dbReference>
<keyword evidence="2" id="KW-0288">FMN</keyword>
<gene>
    <name evidence="4" type="ORF">HS1_002306</name>
</gene>
<evidence type="ECO:0000313" key="4">
    <source>
        <dbReference type="EMBL" id="AMM42090.1"/>
    </source>
</evidence>
<dbReference type="RefSeq" id="WP_066065671.1">
    <property type="nucleotide sequence ID" value="NZ_CP013015.1"/>
</dbReference>
<sequence length="188" mass="21115">MVYKLLAIYGSPRVGGNSDLLLDSFVAGVKSPNWEITRLYVRELNILPCIACGECDKKGECPIKDDMQAIYPLLSQTDAMIVATPVYFYNVPAQLKALIDRCQLLWYKNKGKRPVLFKPGYLITIGGRQEKSIFEGIFLTIKSFFLTLGVRLKASWTYAGIDNLGTIKKHPTALREVYQAGKKLCQKS</sequence>
<dbReference type="InterPro" id="IPR005025">
    <property type="entry name" value="FMN_Rdtase-like_dom"/>
</dbReference>
<evidence type="ECO:0000313" key="5">
    <source>
        <dbReference type="Proteomes" id="UP000070560"/>
    </source>
</evidence>
<dbReference type="Pfam" id="PF03358">
    <property type="entry name" value="FMN_red"/>
    <property type="match status" value="1"/>
</dbReference>
<dbReference type="AlphaFoldDB" id="A0A7U4QMI3"/>
<dbReference type="EMBL" id="CP013015">
    <property type="protein sequence ID" value="AMM42090.1"/>
    <property type="molecule type" value="Genomic_DNA"/>
</dbReference>
<feature type="domain" description="NADPH-dependent FMN reductase-like" evidence="3">
    <location>
        <begin position="4"/>
        <end position="129"/>
    </location>
</feature>
<dbReference type="InterPro" id="IPR029039">
    <property type="entry name" value="Flavoprotein-like_sf"/>
</dbReference>
<organism evidence="4 5">
    <name type="scientific">Desulfofervidus auxilii</name>
    <dbReference type="NCBI Taxonomy" id="1621989"/>
    <lineage>
        <taxon>Bacteria</taxon>
        <taxon>Pseudomonadati</taxon>
        <taxon>Thermodesulfobacteriota</taxon>
        <taxon>Candidatus Desulfofervidia</taxon>
        <taxon>Candidatus Desulfofervidales</taxon>
        <taxon>Candidatus Desulfofervidaceae</taxon>
        <taxon>Candidatus Desulfofervidus</taxon>
    </lineage>
</organism>
<evidence type="ECO:0000256" key="1">
    <source>
        <dbReference type="ARBA" id="ARBA00022630"/>
    </source>
</evidence>
<proteinExistence type="predicted"/>
<protein>
    <submittedName>
        <fullName evidence="4">NADPH-dependent FMN reductase</fullName>
    </submittedName>
</protein>
<reference evidence="4 5" key="1">
    <citation type="submission" date="2015-10" db="EMBL/GenBank/DDBJ databases">
        <title>Candidatus Desulfofervidus auxilii, a hydrogenotrophic sulfate-reducing bacterium involved in the thermophilic anaerobic oxidation of methane.</title>
        <authorList>
            <person name="Krukenberg V."/>
            <person name="Richter M."/>
            <person name="Wegener G."/>
        </authorList>
    </citation>
    <scope>NUCLEOTIDE SEQUENCE [LARGE SCALE GENOMIC DNA]</scope>
    <source>
        <strain evidence="4 5">HS1</strain>
    </source>
</reference>
<dbReference type="InterPro" id="IPR051796">
    <property type="entry name" value="ISF_SsuE-like"/>
</dbReference>
<dbReference type="Gene3D" id="3.40.50.360">
    <property type="match status" value="1"/>
</dbReference>
<dbReference type="Proteomes" id="UP000070560">
    <property type="component" value="Chromosome"/>
</dbReference>
<accession>A0A7U4QMI3</accession>
<keyword evidence="5" id="KW-1185">Reference proteome</keyword>
<dbReference type="KEGG" id="daw:HS1_002306"/>
<keyword evidence="1" id="KW-0285">Flavoprotein</keyword>
<dbReference type="PANTHER" id="PTHR43278">
    <property type="entry name" value="NAD(P)H-DEPENDENT FMN-CONTAINING OXIDOREDUCTASE YWQN-RELATED"/>
    <property type="match status" value="1"/>
</dbReference>
<dbReference type="GO" id="GO:0016491">
    <property type="term" value="F:oxidoreductase activity"/>
    <property type="evidence" value="ECO:0007669"/>
    <property type="project" value="InterPro"/>
</dbReference>
<evidence type="ECO:0000259" key="3">
    <source>
        <dbReference type="Pfam" id="PF03358"/>
    </source>
</evidence>